<proteinExistence type="inferred from homology"/>
<dbReference type="PANTHER" id="PTHR42928">
    <property type="entry name" value="TRICARBOXYLATE-BINDING PROTEIN"/>
    <property type="match status" value="1"/>
</dbReference>
<evidence type="ECO:0000313" key="3">
    <source>
        <dbReference type="Proteomes" id="UP000322244"/>
    </source>
</evidence>
<evidence type="ECO:0000256" key="1">
    <source>
        <dbReference type="ARBA" id="ARBA00006987"/>
    </source>
</evidence>
<accession>A0A5A7SEL8</accession>
<dbReference type="InterPro" id="IPR042100">
    <property type="entry name" value="Bug_dom1"/>
</dbReference>
<comment type="similarity">
    <text evidence="1">Belongs to the UPF0065 (bug) family.</text>
</comment>
<name>A0A5A7SEL8_9NOCA</name>
<reference evidence="2 3" key="1">
    <citation type="submission" date="2019-07" db="EMBL/GenBank/DDBJ databases">
        <title>Rhodococcus cavernicolus sp. nov., isolated from a cave.</title>
        <authorList>
            <person name="Lee S.D."/>
        </authorList>
    </citation>
    <scope>NUCLEOTIDE SEQUENCE [LARGE SCALE GENOMIC DNA]</scope>
    <source>
        <strain evidence="2 3">C1-24</strain>
    </source>
</reference>
<dbReference type="CDD" id="cd07012">
    <property type="entry name" value="PBP2_Bug_TTT"/>
    <property type="match status" value="1"/>
</dbReference>
<dbReference type="Gene3D" id="3.40.190.10">
    <property type="entry name" value="Periplasmic binding protein-like II"/>
    <property type="match status" value="1"/>
</dbReference>
<keyword evidence="3" id="KW-1185">Reference proteome</keyword>
<dbReference type="Gene3D" id="3.40.190.150">
    <property type="entry name" value="Bordetella uptake gene, domain 1"/>
    <property type="match status" value="1"/>
</dbReference>
<gene>
    <name evidence="2" type="ORF">FOY51_07120</name>
</gene>
<dbReference type="AlphaFoldDB" id="A0A5A7SEL8"/>
<dbReference type="EMBL" id="VLNY01000002">
    <property type="protein sequence ID" value="KAA0024296.1"/>
    <property type="molecule type" value="Genomic_DNA"/>
</dbReference>
<dbReference type="RefSeq" id="WP_149429456.1">
    <property type="nucleotide sequence ID" value="NZ_VLNY01000002.1"/>
</dbReference>
<comment type="caution">
    <text evidence="2">The sequence shown here is derived from an EMBL/GenBank/DDBJ whole genome shotgun (WGS) entry which is preliminary data.</text>
</comment>
<dbReference type="InterPro" id="IPR005064">
    <property type="entry name" value="BUG"/>
</dbReference>
<dbReference type="OrthoDB" id="9780943at2"/>
<dbReference type="PIRSF" id="PIRSF017082">
    <property type="entry name" value="YflP"/>
    <property type="match status" value="1"/>
</dbReference>
<dbReference type="Proteomes" id="UP000322244">
    <property type="component" value="Unassembled WGS sequence"/>
</dbReference>
<dbReference type="PANTHER" id="PTHR42928:SF3">
    <property type="entry name" value="UPF0065 PROTEIN YFLP"/>
    <property type="match status" value="1"/>
</dbReference>
<evidence type="ECO:0000313" key="2">
    <source>
        <dbReference type="EMBL" id="KAA0024296.1"/>
    </source>
</evidence>
<protein>
    <submittedName>
        <fullName evidence="2">Tripartite tricarboxylate transporter substrate binding protein</fullName>
    </submittedName>
</protein>
<dbReference type="SUPFAM" id="SSF53850">
    <property type="entry name" value="Periplasmic binding protein-like II"/>
    <property type="match status" value="1"/>
</dbReference>
<sequence>MSETAGSRARRSRALIALLAILLVAGCGVTRGDQEQGLHRLRMMVPNSPGGGYDLTARTAVKIMEDEDITGRVEVFNVLGAGGTVAMARLMNEKGNDDLMMMMGLGVVGAVYTNGSSARASNATPLAKVVEEQEGILVPADSPLRTIDDFVAAWRADPASVTIGGGSSPGGPDHLFPMETARAVGVDPKSVNFVSYDGGGDLLTALLGKKITAGTSGLGEYVDQIEAGQVRVLAVSGKERAQGIDAPTLTEAGIDLTFTNWRGVLAPPGLSDDARAAMVEALEKLHDTAEWKEALVKNGWSDAFMTGTDFENFLKDQDKRVSSTLSELGLA</sequence>
<dbReference type="Pfam" id="PF03401">
    <property type="entry name" value="TctC"/>
    <property type="match status" value="1"/>
</dbReference>
<organism evidence="2 3">
    <name type="scientific">Antrihabitans cavernicola</name>
    <dbReference type="NCBI Taxonomy" id="2495913"/>
    <lineage>
        <taxon>Bacteria</taxon>
        <taxon>Bacillati</taxon>
        <taxon>Actinomycetota</taxon>
        <taxon>Actinomycetes</taxon>
        <taxon>Mycobacteriales</taxon>
        <taxon>Nocardiaceae</taxon>
        <taxon>Antrihabitans</taxon>
    </lineage>
</organism>